<evidence type="ECO:0000313" key="2">
    <source>
        <dbReference type="Proteomes" id="UP000193566"/>
    </source>
</evidence>
<evidence type="ECO:0000313" key="1">
    <source>
        <dbReference type="EMBL" id="SMG53354.1"/>
    </source>
</evidence>
<protein>
    <recommendedName>
        <fullName evidence="3">Pyridoxamine 5'-phosphate oxidase</fullName>
    </recommendedName>
</protein>
<evidence type="ECO:0008006" key="3">
    <source>
        <dbReference type="Google" id="ProtNLM"/>
    </source>
</evidence>
<accession>A0ABY1MF29</accession>
<comment type="caution">
    <text evidence="1">The sequence shown here is derived from an EMBL/GenBank/DDBJ whole genome shotgun (WGS) entry which is preliminary data.</text>
</comment>
<reference evidence="1 2" key="1">
    <citation type="submission" date="2017-04" db="EMBL/GenBank/DDBJ databases">
        <authorList>
            <person name="Varghese N."/>
            <person name="Submissions S."/>
        </authorList>
    </citation>
    <scope>NUCLEOTIDE SEQUENCE [LARGE SCALE GENOMIC DNA]</scope>
    <source>
        <strain evidence="1 2">J3</strain>
    </source>
</reference>
<sequence>MGRITQRVDPESIADDLERRGRAAVAFVVEGRIEALPAKVIRRDDLYVGLDPSALPAGIAFDRATLILDDGSFWFDLRAMNLRGSMLPADHPPDDPSAPDGLAWFVFRAERETAWYYGSLREESEQ</sequence>
<dbReference type="Proteomes" id="UP000193566">
    <property type="component" value="Unassembled WGS sequence"/>
</dbReference>
<dbReference type="RefSeq" id="WP_085470017.1">
    <property type="nucleotide sequence ID" value="NZ_FXAV01000013.1"/>
</dbReference>
<name>A0ABY1MF29_RHORH</name>
<organism evidence="1 2">
    <name type="scientific">Rhodococcus rhodochrous J3</name>
    <dbReference type="NCBI Taxonomy" id="903528"/>
    <lineage>
        <taxon>Bacteria</taxon>
        <taxon>Bacillati</taxon>
        <taxon>Actinomycetota</taxon>
        <taxon>Actinomycetes</taxon>
        <taxon>Mycobacteriales</taxon>
        <taxon>Nocardiaceae</taxon>
        <taxon>Rhodococcus</taxon>
    </lineage>
</organism>
<proteinExistence type="predicted"/>
<keyword evidence="2" id="KW-1185">Reference proteome</keyword>
<gene>
    <name evidence="1" type="ORF">SAMN02745947_04049</name>
</gene>
<dbReference type="EMBL" id="FXAV01000013">
    <property type="protein sequence ID" value="SMG53354.1"/>
    <property type="molecule type" value="Genomic_DNA"/>
</dbReference>